<dbReference type="InterPro" id="IPR002525">
    <property type="entry name" value="Transp_IS110-like_N"/>
</dbReference>
<dbReference type="RefSeq" id="WP_092221157.1">
    <property type="nucleotide sequence ID" value="NZ_CP030050.1"/>
</dbReference>
<dbReference type="AlphaFoldDB" id="A0AAE7NQV9"/>
<name>A0AAE7NQV9_9BRAD</name>
<gene>
    <name evidence="3" type="ORF">WN72_17350</name>
    <name evidence="4" type="ORF">WN72_25810</name>
    <name evidence="5" type="ORF">WN72_44665</name>
</gene>
<dbReference type="PANTHER" id="PTHR33055">
    <property type="entry name" value="TRANSPOSASE FOR INSERTION SEQUENCE ELEMENT IS1111A"/>
    <property type="match status" value="1"/>
</dbReference>
<dbReference type="GO" id="GO:0004803">
    <property type="term" value="F:transposase activity"/>
    <property type="evidence" value="ECO:0007669"/>
    <property type="project" value="InterPro"/>
</dbReference>
<dbReference type="KEGG" id="barh:WN72_17350"/>
<evidence type="ECO:0000259" key="2">
    <source>
        <dbReference type="Pfam" id="PF02371"/>
    </source>
</evidence>
<feature type="domain" description="Transposase IS116/IS110/IS902 C-terminal" evidence="2">
    <location>
        <begin position="213"/>
        <end position="290"/>
    </location>
</feature>
<dbReference type="PANTHER" id="PTHR33055:SF3">
    <property type="entry name" value="PUTATIVE TRANSPOSASE FOR IS117-RELATED"/>
    <property type="match status" value="1"/>
</dbReference>
<dbReference type="GO" id="GO:0006313">
    <property type="term" value="P:DNA transposition"/>
    <property type="evidence" value="ECO:0007669"/>
    <property type="project" value="InterPro"/>
</dbReference>
<evidence type="ECO:0000313" key="3">
    <source>
        <dbReference type="EMBL" id="QOZ67875.1"/>
    </source>
</evidence>
<dbReference type="EMBL" id="CP030050">
    <property type="protein sequence ID" value="QOZ69347.1"/>
    <property type="molecule type" value="Genomic_DNA"/>
</dbReference>
<evidence type="ECO:0000313" key="5">
    <source>
        <dbReference type="EMBL" id="QOZ72595.1"/>
    </source>
</evidence>
<feature type="domain" description="Transposase IS110-like N-terminal" evidence="1">
    <location>
        <begin position="7"/>
        <end position="147"/>
    </location>
</feature>
<proteinExistence type="predicted"/>
<dbReference type="InterPro" id="IPR003346">
    <property type="entry name" value="Transposase_20"/>
</dbReference>
<dbReference type="Proteomes" id="UP000594015">
    <property type="component" value="Chromosome"/>
</dbReference>
<dbReference type="GO" id="GO:0003677">
    <property type="term" value="F:DNA binding"/>
    <property type="evidence" value="ECO:0007669"/>
    <property type="project" value="InterPro"/>
</dbReference>
<evidence type="ECO:0000313" key="6">
    <source>
        <dbReference type="Proteomes" id="UP000594015"/>
    </source>
</evidence>
<evidence type="ECO:0000313" key="4">
    <source>
        <dbReference type="EMBL" id="QOZ69347.1"/>
    </source>
</evidence>
<dbReference type="EMBL" id="CP030050">
    <property type="protein sequence ID" value="QOZ67875.1"/>
    <property type="molecule type" value="Genomic_DNA"/>
</dbReference>
<evidence type="ECO:0000259" key="1">
    <source>
        <dbReference type="Pfam" id="PF01548"/>
    </source>
</evidence>
<dbReference type="KEGG" id="barh:WN72_25810"/>
<sequence length="343" mass="37890">MQSISTIGLDIAKSVFQVHGVDTAGQVVIRRQLRRRHVLAFFQKLPPCLVGIEACASSHHWSRELQALGHTVRLMPPAYVKPYVKRQKNDSTDAEAICEAVTRPNMRFVPTKTVEQQSCLMLHRARHLFIRQQTAVINSIRAYLAEFGIIAPVGRRGVEQLLEVVADPADHRLPEVARACLAALGSQLRALKAQILEFDRRIIAWHRSSATSKRLDAIPGVGPALATALVASIADPKAFRSGRDFSAWVGLVPKQNSSGGKDKLGSISKQGDRYLRSLFTAGALAVIRYAKIHGTDHRPWLTRLLARRPTKVAAIALANKLARMAWAMMARNERYKEPAALAA</sequence>
<dbReference type="Pfam" id="PF01548">
    <property type="entry name" value="DEDD_Tnp_IS110"/>
    <property type="match status" value="1"/>
</dbReference>
<accession>A0AAE7NQV9</accession>
<dbReference type="EMBL" id="CP030050">
    <property type="protein sequence ID" value="QOZ72595.1"/>
    <property type="molecule type" value="Genomic_DNA"/>
</dbReference>
<dbReference type="NCBIfam" id="NF033542">
    <property type="entry name" value="transpos_IS110"/>
    <property type="match status" value="1"/>
</dbReference>
<protein>
    <submittedName>
        <fullName evidence="3">IS110 family transposase</fullName>
    </submittedName>
</protein>
<reference evidence="3 6" key="1">
    <citation type="submission" date="2018-06" db="EMBL/GenBank/DDBJ databases">
        <title>Comparative genomics of Bradyrhizobium nodulating Arachidis hypogaea.</title>
        <authorList>
            <person name="Li Y."/>
        </authorList>
    </citation>
    <scope>NUCLEOTIDE SEQUENCE [LARGE SCALE GENOMIC DNA]</scope>
    <source>
        <strain evidence="3 6">CCBAU 051107</strain>
    </source>
</reference>
<dbReference type="Pfam" id="PF02371">
    <property type="entry name" value="Transposase_20"/>
    <property type="match status" value="1"/>
</dbReference>
<organism evidence="3 6">
    <name type="scientific">Bradyrhizobium arachidis</name>
    <dbReference type="NCBI Taxonomy" id="858423"/>
    <lineage>
        <taxon>Bacteria</taxon>
        <taxon>Pseudomonadati</taxon>
        <taxon>Pseudomonadota</taxon>
        <taxon>Alphaproteobacteria</taxon>
        <taxon>Hyphomicrobiales</taxon>
        <taxon>Nitrobacteraceae</taxon>
        <taxon>Bradyrhizobium</taxon>
    </lineage>
</organism>
<dbReference type="InterPro" id="IPR047650">
    <property type="entry name" value="Transpos_IS110"/>
</dbReference>
<dbReference type="KEGG" id="barh:WN72_44665"/>